<dbReference type="PROSITE" id="PS51186">
    <property type="entry name" value="GNAT"/>
    <property type="match status" value="1"/>
</dbReference>
<evidence type="ECO:0000259" key="3">
    <source>
        <dbReference type="PROSITE" id="PS51186"/>
    </source>
</evidence>
<dbReference type="Gene3D" id="3.40.630.30">
    <property type="match status" value="1"/>
</dbReference>
<dbReference type="InterPro" id="IPR050832">
    <property type="entry name" value="Bact_Acetyltransf"/>
</dbReference>
<evidence type="ECO:0000256" key="1">
    <source>
        <dbReference type="ARBA" id="ARBA00022679"/>
    </source>
</evidence>
<dbReference type="InterPro" id="IPR000182">
    <property type="entry name" value="GNAT_dom"/>
</dbReference>
<organism evidence="4 5">
    <name type="scientific">Saccharibacillus alkalitolerans</name>
    <dbReference type="NCBI Taxonomy" id="2705290"/>
    <lineage>
        <taxon>Bacteria</taxon>
        <taxon>Bacillati</taxon>
        <taxon>Bacillota</taxon>
        <taxon>Bacilli</taxon>
        <taxon>Bacillales</taxon>
        <taxon>Paenibacillaceae</taxon>
        <taxon>Saccharibacillus</taxon>
    </lineage>
</organism>
<evidence type="ECO:0000313" key="5">
    <source>
        <dbReference type="Proteomes" id="UP000800303"/>
    </source>
</evidence>
<evidence type="ECO:0000256" key="2">
    <source>
        <dbReference type="ARBA" id="ARBA00023315"/>
    </source>
</evidence>
<dbReference type="EMBL" id="JAAFGS010000006">
    <property type="protein sequence ID" value="NGZ76990.1"/>
    <property type="molecule type" value="Genomic_DNA"/>
</dbReference>
<keyword evidence="5" id="KW-1185">Reference proteome</keyword>
<reference evidence="4 5" key="1">
    <citation type="submission" date="2020-01" db="EMBL/GenBank/DDBJ databases">
        <title>Polyphasic characterisation and genomic insights into a novel alkali tolerant bacterium VR-M41.</title>
        <authorList>
            <person name="Vemuluri V.R."/>
        </authorList>
    </citation>
    <scope>NUCLEOTIDE SEQUENCE [LARGE SCALE GENOMIC DNA]</scope>
    <source>
        <strain evidence="4 5">VR-M41</strain>
    </source>
</reference>
<dbReference type="PANTHER" id="PTHR43877">
    <property type="entry name" value="AMINOALKYLPHOSPHONATE N-ACETYLTRANSFERASE-RELATED-RELATED"/>
    <property type="match status" value="1"/>
</dbReference>
<comment type="caution">
    <text evidence="4">The sequence shown here is derived from an EMBL/GenBank/DDBJ whole genome shotgun (WGS) entry which is preliminary data.</text>
</comment>
<dbReference type="SUPFAM" id="SSF55729">
    <property type="entry name" value="Acyl-CoA N-acyltransferases (Nat)"/>
    <property type="match status" value="1"/>
</dbReference>
<gene>
    <name evidence="4" type="ORF">GYN08_16915</name>
</gene>
<keyword evidence="1" id="KW-0808">Transferase</keyword>
<keyword evidence="2" id="KW-0012">Acyltransferase</keyword>
<sequence>MSGNAKETDKGEGGENDYRIRLVEERDLPFLREMLFRSLYVPEGEPPFDRSVLNEPFMRKYAEGWGREGDFGVIAERSDGTPLGSATARYFAADDPGYGCVAPDVPELGMALMPDSRGQGIGTALLRALLTGLRETGARRVSLSVDPRNGPAMKLYRRFGFEEVGREGTSITMAAALGNPRRNGREE</sequence>
<dbReference type="Pfam" id="PF00583">
    <property type="entry name" value="Acetyltransf_1"/>
    <property type="match status" value="1"/>
</dbReference>
<dbReference type="InterPro" id="IPR016181">
    <property type="entry name" value="Acyl_CoA_acyltransferase"/>
</dbReference>
<dbReference type="Proteomes" id="UP000800303">
    <property type="component" value="Unassembled WGS sequence"/>
</dbReference>
<protein>
    <submittedName>
        <fullName evidence="4">GNAT family N-acetyltransferase</fullName>
    </submittedName>
</protein>
<proteinExistence type="predicted"/>
<evidence type="ECO:0000313" key="4">
    <source>
        <dbReference type="EMBL" id="NGZ76990.1"/>
    </source>
</evidence>
<dbReference type="CDD" id="cd04301">
    <property type="entry name" value="NAT_SF"/>
    <property type="match status" value="1"/>
</dbReference>
<feature type="domain" description="N-acetyltransferase" evidence="3">
    <location>
        <begin position="18"/>
        <end position="178"/>
    </location>
</feature>
<dbReference type="RefSeq" id="WP_166276570.1">
    <property type="nucleotide sequence ID" value="NZ_JAAFGS010000006.1"/>
</dbReference>
<name>A0ABX0F9B8_9BACL</name>
<accession>A0ABX0F9B8</accession>